<dbReference type="InterPro" id="IPR003658">
    <property type="entry name" value="Anti-sigma_ant"/>
</dbReference>
<evidence type="ECO:0000256" key="1">
    <source>
        <dbReference type="ARBA" id="ARBA00009013"/>
    </source>
</evidence>
<dbReference type="PANTHER" id="PTHR33495">
    <property type="entry name" value="ANTI-SIGMA FACTOR ANTAGONIST TM_1081-RELATED-RELATED"/>
    <property type="match status" value="1"/>
</dbReference>
<organism evidence="4 5">
    <name type="scientific">Methylomicrobium album BG8</name>
    <dbReference type="NCBI Taxonomy" id="686340"/>
    <lineage>
        <taxon>Bacteria</taxon>
        <taxon>Pseudomonadati</taxon>
        <taxon>Pseudomonadota</taxon>
        <taxon>Gammaproteobacteria</taxon>
        <taxon>Methylococcales</taxon>
        <taxon>Methylococcaceae</taxon>
        <taxon>Methylomicrobium</taxon>
    </lineage>
</organism>
<evidence type="ECO:0000259" key="3">
    <source>
        <dbReference type="PROSITE" id="PS50801"/>
    </source>
</evidence>
<evidence type="ECO:0000313" key="4">
    <source>
        <dbReference type="EMBL" id="EIC30446.1"/>
    </source>
</evidence>
<dbReference type="Gene3D" id="3.30.750.24">
    <property type="entry name" value="STAS domain"/>
    <property type="match status" value="1"/>
</dbReference>
<name>H8GKF5_METAL</name>
<keyword evidence="5" id="KW-1185">Reference proteome</keyword>
<evidence type="ECO:0000313" key="5">
    <source>
        <dbReference type="Proteomes" id="UP000005090"/>
    </source>
</evidence>
<gene>
    <name evidence="4" type="ORF">Metal_2748</name>
</gene>
<evidence type="ECO:0000256" key="2">
    <source>
        <dbReference type="RuleBase" id="RU003749"/>
    </source>
</evidence>
<dbReference type="AlphaFoldDB" id="H8GKF5"/>
<dbReference type="InterPro" id="IPR002645">
    <property type="entry name" value="STAS_dom"/>
</dbReference>
<dbReference type="Pfam" id="PF01740">
    <property type="entry name" value="STAS"/>
    <property type="match status" value="1"/>
</dbReference>
<dbReference type="eggNOG" id="COG1366">
    <property type="taxonomic scope" value="Bacteria"/>
</dbReference>
<proteinExistence type="inferred from homology"/>
<accession>H8GKF5</accession>
<dbReference type="SUPFAM" id="SSF52091">
    <property type="entry name" value="SpoIIaa-like"/>
    <property type="match status" value="1"/>
</dbReference>
<dbReference type="EMBL" id="CM001475">
    <property type="protein sequence ID" value="EIC30446.1"/>
    <property type="molecule type" value="Genomic_DNA"/>
</dbReference>
<feature type="domain" description="STAS" evidence="3">
    <location>
        <begin position="1"/>
        <end position="110"/>
    </location>
</feature>
<dbReference type="NCBIfam" id="TIGR00377">
    <property type="entry name" value="ant_ant_sig"/>
    <property type="match status" value="1"/>
</dbReference>
<dbReference type="GO" id="GO:0043856">
    <property type="term" value="F:anti-sigma factor antagonist activity"/>
    <property type="evidence" value="ECO:0007669"/>
    <property type="project" value="InterPro"/>
</dbReference>
<dbReference type="InterPro" id="IPR036513">
    <property type="entry name" value="STAS_dom_sf"/>
</dbReference>
<dbReference type="Proteomes" id="UP000005090">
    <property type="component" value="Chromosome"/>
</dbReference>
<sequence length="111" mass="11936">MDLQTRKENNAIVVTLSGRLDAVTAPEFEKAVRELIEGGNHFIVLDFGPLDYISSAGLRGLLLMSKLLNAKGGRVCFADVQGNVRSVFDMCGFTALFKMENSVAEALAALG</sequence>
<protein>
    <recommendedName>
        <fullName evidence="2">Anti-sigma factor antagonist</fullName>
    </recommendedName>
</protein>
<comment type="similarity">
    <text evidence="1 2">Belongs to the anti-sigma-factor antagonist family.</text>
</comment>
<dbReference type="CDD" id="cd07043">
    <property type="entry name" value="STAS_anti-anti-sigma_factors"/>
    <property type="match status" value="1"/>
</dbReference>
<dbReference type="STRING" id="686340.Metal_2748"/>
<dbReference type="PROSITE" id="PS50801">
    <property type="entry name" value="STAS"/>
    <property type="match status" value="1"/>
</dbReference>
<reference evidence="4 5" key="1">
    <citation type="journal article" date="2013" name="Genome Announc.">
        <title>Genome Sequence of the Obligate Gammaproteobacterial Methanotroph Methylomicrobium album Strain BG8.</title>
        <authorList>
            <person name="Kits K.D."/>
            <person name="Kalyuzhnaya M.G."/>
            <person name="Klotz M.G."/>
            <person name="Jetten M.S."/>
            <person name="Op den Camp H.J."/>
            <person name="Vuilleumier S."/>
            <person name="Bringel F."/>
            <person name="Dispirito A.A."/>
            <person name="Murrell J.C."/>
            <person name="Bruce D."/>
            <person name="Cheng J.F."/>
            <person name="Copeland A."/>
            <person name="Goodwin L."/>
            <person name="Hauser L."/>
            <person name="Lajus A."/>
            <person name="Land M.L."/>
            <person name="Lapidus A."/>
            <person name="Lucas S."/>
            <person name="Medigue C."/>
            <person name="Pitluck S."/>
            <person name="Woyke T."/>
            <person name="Zeytun A."/>
            <person name="Stein L.Y."/>
        </authorList>
    </citation>
    <scope>NUCLEOTIDE SEQUENCE [LARGE SCALE GENOMIC DNA]</scope>
    <source>
        <strain evidence="4 5">BG8</strain>
    </source>
</reference>
<dbReference type="HOGENOM" id="CLU_115403_9_2_6"/>